<evidence type="ECO:0000313" key="2">
    <source>
        <dbReference type="Proteomes" id="UP000432350"/>
    </source>
</evidence>
<dbReference type="AlphaFoldDB" id="A0A654D2K8"/>
<gene>
    <name evidence="1" type="ORF">SPHINGO8BC_51468</name>
</gene>
<proteinExistence type="predicted"/>
<evidence type="ECO:0000313" key="1">
    <source>
        <dbReference type="EMBL" id="VXC99499.1"/>
    </source>
</evidence>
<sequence>MEKEITHKVTMPTIGRKYHIKWAKSFSMVWKLKAIDGNICHLVTKRGKAVTCRIDELLETNRNINNL</sequence>
<dbReference type="EMBL" id="CABWMV010000024">
    <property type="protein sequence ID" value="VXC99499.1"/>
    <property type="molecule type" value="Genomic_DNA"/>
</dbReference>
<dbReference type="Proteomes" id="UP000432350">
    <property type="component" value="Unassembled WGS sequence"/>
</dbReference>
<protein>
    <submittedName>
        <fullName evidence="1">Uncharacterized protein</fullName>
    </submittedName>
</protein>
<reference evidence="1 2" key="1">
    <citation type="submission" date="2019-10" db="EMBL/GenBank/DDBJ databases">
        <authorList>
            <person name="Karimi E."/>
        </authorList>
    </citation>
    <scope>NUCLEOTIDE SEQUENCE [LARGE SCALE GENOMIC DNA]</scope>
    <source>
        <strain evidence="1 2">Sphingobacterium sp. 8BC</strain>
    </source>
</reference>
<accession>A0A654D2K8</accession>
<name>A0A654D2K8_SPHMU</name>
<organism evidence="1 2">
    <name type="scientific">Sphingobacterium multivorum</name>
    <dbReference type="NCBI Taxonomy" id="28454"/>
    <lineage>
        <taxon>Bacteria</taxon>
        <taxon>Pseudomonadati</taxon>
        <taxon>Bacteroidota</taxon>
        <taxon>Sphingobacteriia</taxon>
        <taxon>Sphingobacteriales</taxon>
        <taxon>Sphingobacteriaceae</taxon>
        <taxon>Sphingobacterium</taxon>
    </lineage>
</organism>